<accession>A0A0C3M7D0</accession>
<keyword evidence="2" id="KW-1185">Reference proteome</keyword>
<organism evidence="1 2">
    <name type="scientific">Tulasnella calospora MUT 4182</name>
    <dbReference type="NCBI Taxonomy" id="1051891"/>
    <lineage>
        <taxon>Eukaryota</taxon>
        <taxon>Fungi</taxon>
        <taxon>Dikarya</taxon>
        <taxon>Basidiomycota</taxon>
        <taxon>Agaricomycotina</taxon>
        <taxon>Agaricomycetes</taxon>
        <taxon>Cantharellales</taxon>
        <taxon>Tulasnellaceae</taxon>
        <taxon>Tulasnella</taxon>
    </lineage>
</organism>
<reference evidence="1 2" key="1">
    <citation type="submission" date="2014-04" db="EMBL/GenBank/DDBJ databases">
        <authorList>
            <consortium name="DOE Joint Genome Institute"/>
            <person name="Kuo A."/>
            <person name="Girlanda M."/>
            <person name="Perotto S."/>
            <person name="Kohler A."/>
            <person name="Nagy L.G."/>
            <person name="Floudas D."/>
            <person name="Copeland A."/>
            <person name="Barry K.W."/>
            <person name="Cichocki N."/>
            <person name="Veneault-Fourrey C."/>
            <person name="LaButti K."/>
            <person name="Lindquist E.A."/>
            <person name="Lipzen A."/>
            <person name="Lundell T."/>
            <person name="Morin E."/>
            <person name="Murat C."/>
            <person name="Sun H."/>
            <person name="Tunlid A."/>
            <person name="Henrissat B."/>
            <person name="Grigoriev I.V."/>
            <person name="Hibbett D.S."/>
            <person name="Martin F."/>
            <person name="Nordberg H.P."/>
            <person name="Cantor M.N."/>
            <person name="Hua S.X."/>
        </authorList>
    </citation>
    <scope>NUCLEOTIDE SEQUENCE [LARGE SCALE GENOMIC DNA]</scope>
    <source>
        <strain evidence="1 2">MUT 4182</strain>
    </source>
</reference>
<gene>
    <name evidence="1" type="ORF">M407DRAFT_21333</name>
</gene>
<sequence>MEVSSQQVIVPRISTMDLEKVTSFSYPLTPPTTPPKAGPIYYISTSPNPPSPTIIVHAPKPWYSSKGFTAVVIALLSFFAFGIHQLSPLIGSTASTVRNFGEVVGSVANVGNAFGNSISQTTRVSSGIADGVGDVWCAVFGGKRCAAAATEAVNAMEPNDAVTPVGSNALMEGAKIVGTLKHLALVKTNLSAASDVLYLSEYLSEAHRIQHLSSMWSERLRTASPDFDKNAQGRNAALRGTFAVLQGLIDQYNTVVLVSQSASSILDSPFTSRRARQELLSDELVHMARYTFLNYDNAKHQLRELRLNSKSLYATGQRVLGPARKQLNMLRKIRMLHPVWKGVCALGFCPSLVELDWTMDLLHGVIGTLDVHTNDAATLAQVAEDLIGDLDMFMSAFNATARYIDRLPFVTLMTDWTSQGRMGLPDRQPHCRAKTQSLGKYTATSVQIWDAPNQPPFPR</sequence>
<evidence type="ECO:0000313" key="1">
    <source>
        <dbReference type="EMBL" id="KIO29597.1"/>
    </source>
</evidence>
<proteinExistence type="predicted"/>
<dbReference type="OrthoDB" id="3180178at2759"/>
<protein>
    <submittedName>
        <fullName evidence="1">Uncharacterized protein</fullName>
    </submittedName>
</protein>
<dbReference type="HOGENOM" id="CLU_596102_0_0_1"/>
<dbReference type="AlphaFoldDB" id="A0A0C3M7D0"/>
<name>A0A0C3M7D0_9AGAM</name>
<dbReference type="Proteomes" id="UP000054248">
    <property type="component" value="Unassembled WGS sequence"/>
</dbReference>
<reference evidence="2" key="2">
    <citation type="submission" date="2015-01" db="EMBL/GenBank/DDBJ databases">
        <title>Evolutionary Origins and Diversification of the Mycorrhizal Mutualists.</title>
        <authorList>
            <consortium name="DOE Joint Genome Institute"/>
            <consortium name="Mycorrhizal Genomics Consortium"/>
            <person name="Kohler A."/>
            <person name="Kuo A."/>
            <person name="Nagy L.G."/>
            <person name="Floudas D."/>
            <person name="Copeland A."/>
            <person name="Barry K.W."/>
            <person name="Cichocki N."/>
            <person name="Veneault-Fourrey C."/>
            <person name="LaButti K."/>
            <person name="Lindquist E.A."/>
            <person name="Lipzen A."/>
            <person name="Lundell T."/>
            <person name="Morin E."/>
            <person name="Murat C."/>
            <person name="Riley R."/>
            <person name="Ohm R."/>
            <person name="Sun H."/>
            <person name="Tunlid A."/>
            <person name="Henrissat B."/>
            <person name="Grigoriev I.V."/>
            <person name="Hibbett D.S."/>
            <person name="Martin F."/>
        </authorList>
    </citation>
    <scope>NUCLEOTIDE SEQUENCE [LARGE SCALE GENOMIC DNA]</scope>
    <source>
        <strain evidence="2">MUT 4182</strain>
    </source>
</reference>
<evidence type="ECO:0000313" key="2">
    <source>
        <dbReference type="Proteomes" id="UP000054248"/>
    </source>
</evidence>
<dbReference type="EMBL" id="KN822981">
    <property type="protein sequence ID" value="KIO29597.1"/>
    <property type="molecule type" value="Genomic_DNA"/>
</dbReference>